<dbReference type="PANTHER" id="PTHR30419:SF8">
    <property type="entry name" value="NITROGEN ASSIMILATION TRANSCRIPTIONAL ACTIVATOR-RELATED"/>
    <property type="match status" value="1"/>
</dbReference>
<keyword evidence="2" id="KW-0805">Transcription regulation</keyword>
<dbReference type="GO" id="GO:0005829">
    <property type="term" value="C:cytosol"/>
    <property type="evidence" value="ECO:0007669"/>
    <property type="project" value="TreeGrafter"/>
</dbReference>
<dbReference type="PROSITE" id="PS50931">
    <property type="entry name" value="HTH_LYSR"/>
    <property type="match status" value="1"/>
</dbReference>
<keyword evidence="4" id="KW-0804">Transcription</keyword>
<dbReference type="InterPro" id="IPR036390">
    <property type="entry name" value="WH_DNA-bd_sf"/>
</dbReference>
<dbReference type="CDD" id="cd08438">
    <property type="entry name" value="PBP2_CidR"/>
    <property type="match status" value="1"/>
</dbReference>
<evidence type="ECO:0000256" key="3">
    <source>
        <dbReference type="ARBA" id="ARBA00023125"/>
    </source>
</evidence>
<evidence type="ECO:0000256" key="1">
    <source>
        <dbReference type="ARBA" id="ARBA00009437"/>
    </source>
</evidence>
<dbReference type="EMBL" id="WSSB01000001">
    <property type="protein sequence ID" value="MXR35698.1"/>
    <property type="molecule type" value="Genomic_DNA"/>
</dbReference>
<dbReference type="Proteomes" id="UP000467214">
    <property type="component" value="Unassembled WGS sequence"/>
</dbReference>
<organism evidence="6 7">
    <name type="scientific">Craterilacuibacter sinensis</name>
    <dbReference type="NCBI Taxonomy" id="2686017"/>
    <lineage>
        <taxon>Bacteria</taxon>
        <taxon>Pseudomonadati</taxon>
        <taxon>Pseudomonadota</taxon>
        <taxon>Betaproteobacteria</taxon>
        <taxon>Neisseriales</taxon>
        <taxon>Neisseriaceae</taxon>
        <taxon>Craterilacuibacter</taxon>
    </lineage>
</organism>
<keyword evidence="3" id="KW-0238">DNA-binding</keyword>
<dbReference type="RefSeq" id="WP_160794369.1">
    <property type="nucleotide sequence ID" value="NZ_WSSB01000001.1"/>
</dbReference>
<dbReference type="InterPro" id="IPR050950">
    <property type="entry name" value="HTH-type_LysR_regulators"/>
</dbReference>
<dbReference type="InterPro" id="IPR000847">
    <property type="entry name" value="LysR_HTH_N"/>
</dbReference>
<proteinExistence type="inferred from homology"/>
<evidence type="ECO:0000313" key="7">
    <source>
        <dbReference type="Proteomes" id="UP000467214"/>
    </source>
</evidence>
<dbReference type="InterPro" id="IPR036388">
    <property type="entry name" value="WH-like_DNA-bd_sf"/>
</dbReference>
<dbReference type="GO" id="GO:0003677">
    <property type="term" value="F:DNA binding"/>
    <property type="evidence" value="ECO:0007669"/>
    <property type="project" value="UniProtKB-KW"/>
</dbReference>
<reference evidence="6 7" key="1">
    <citation type="submission" date="2019-12" db="EMBL/GenBank/DDBJ databases">
        <title>Neisseriaceae gen. nov. sp. Genome sequencing and assembly.</title>
        <authorList>
            <person name="Liu Z."/>
            <person name="Li A."/>
        </authorList>
    </citation>
    <scope>NUCLEOTIDE SEQUENCE [LARGE SCALE GENOMIC DNA]</scope>
    <source>
        <strain evidence="6 7">B2N2-7</strain>
    </source>
</reference>
<feature type="domain" description="HTH lysR-type" evidence="5">
    <location>
        <begin position="1"/>
        <end position="58"/>
    </location>
</feature>
<sequence length="299" mass="33060">MDIRALRYFAAVVREQSFTRAADSLFVTQPTISKMVRQLEDELGTPLLLRQGKSISLTDAGKVTLARAEDMLHSMQLLKRELIDLSELKSGELVFGLPPMVGAAYFAPVVSRFREHYPKIELKLVETGALAVESQIRTGEVELGIAVLPVNTDDFSSLAVVNEPLCLVAPANSAWHGRESVLLAELTEQAFVLYPPDFTLTAHIANAFRQMDKPLNIVGTSAQWDFLAELVGARLGITLLPHSVAQRLDPAKFDLIALADPDLRWHLALIWRNGAYLSHAARAWIETTRSVLPPTKDKS</sequence>
<evidence type="ECO:0000259" key="5">
    <source>
        <dbReference type="PROSITE" id="PS50931"/>
    </source>
</evidence>
<keyword evidence="7" id="KW-1185">Reference proteome</keyword>
<dbReference type="Gene3D" id="1.10.10.10">
    <property type="entry name" value="Winged helix-like DNA-binding domain superfamily/Winged helix DNA-binding domain"/>
    <property type="match status" value="1"/>
</dbReference>
<accession>A0A845BKC8</accession>
<dbReference type="GO" id="GO:0003700">
    <property type="term" value="F:DNA-binding transcription factor activity"/>
    <property type="evidence" value="ECO:0007669"/>
    <property type="project" value="InterPro"/>
</dbReference>
<dbReference type="Pfam" id="PF00126">
    <property type="entry name" value="HTH_1"/>
    <property type="match status" value="1"/>
</dbReference>
<comment type="similarity">
    <text evidence="1">Belongs to the LysR transcriptional regulatory family.</text>
</comment>
<evidence type="ECO:0000256" key="2">
    <source>
        <dbReference type="ARBA" id="ARBA00023015"/>
    </source>
</evidence>
<dbReference type="PRINTS" id="PR00039">
    <property type="entry name" value="HTHLYSR"/>
</dbReference>
<dbReference type="AlphaFoldDB" id="A0A845BKC8"/>
<dbReference type="Pfam" id="PF03466">
    <property type="entry name" value="LysR_substrate"/>
    <property type="match status" value="1"/>
</dbReference>
<evidence type="ECO:0000313" key="6">
    <source>
        <dbReference type="EMBL" id="MXR35698.1"/>
    </source>
</evidence>
<dbReference type="FunFam" id="1.10.10.10:FF:000001">
    <property type="entry name" value="LysR family transcriptional regulator"/>
    <property type="match status" value="1"/>
</dbReference>
<dbReference type="Gene3D" id="3.40.190.290">
    <property type="match status" value="1"/>
</dbReference>
<dbReference type="SUPFAM" id="SSF46785">
    <property type="entry name" value="Winged helix' DNA-binding domain"/>
    <property type="match status" value="1"/>
</dbReference>
<name>A0A845BKC8_9NEIS</name>
<gene>
    <name evidence="6" type="ORF">GQF02_01645</name>
</gene>
<comment type="caution">
    <text evidence="6">The sequence shown here is derived from an EMBL/GenBank/DDBJ whole genome shotgun (WGS) entry which is preliminary data.</text>
</comment>
<protein>
    <submittedName>
        <fullName evidence="6">LysR family transcriptional regulator</fullName>
    </submittedName>
</protein>
<dbReference type="SUPFAM" id="SSF53850">
    <property type="entry name" value="Periplasmic binding protein-like II"/>
    <property type="match status" value="1"/>
</dbReference>
<evidence type="ECO:0000256" key="4">
    <source>
        <dbReference type="ARBA" id="ARBA00023163"/>
    </source>
</evidence>
<dbReference type="InterPro" id="IPR005119">
    <property type="entry name" value="LysR_subst-bd"/>
</dbReference>
<dbReference type="PANTHER" id="PTHR30419">
    <property type="entry name" value="HTH-TYPE TRANSCRIPTIONAL REGULATOR YBHD"/>
    <property type="match status" value="1"/>
</dbReference>